<keyword evidence="3" id="KW-1185">Reference proteome</keyword>
<evidence type="ECO:0000256" key="1">
    <source>
        <dbReference type="SAM" id="MobiDB-lite"/>
    </source>
</evidence>
<feature type="compositionally biased region" description="Basic and acidic residues" evidence="1">
    <location>
        <begin position="1"/>
        <end position="10"/>
    </location>
</feature>
<comment type="caution">
    <text evidence="2">The sequence shown here is derived from an EMBL/GenBank/DDBJ whole genome shotgun (WGS) entry which is preliminary data.</text>
</comment>
<evidence type="ECO:0000313" key="2">
    <source>
        <dbReference type="EMBL" id="KAK4214567.1"/>
    </source>
</evidence>
<feature type="region of interest" description="Disordered" evidence="1">
    <location>
        <begin position="1"/>
        <end position="20"/>
    </location>
</feature>
<name>A0AAN7B933_9PEZI</name>
<protein>
    <submittedName>
        <fullName evidence="2">Uncharacterized protein</fullName>
    </submittedName>
</protein>
<sequence>MATSDSDERTLVAPKRRGRNKQTPFLLQDTNAEAIRDNCHDNPTQISNPFITHMIVKGGDAYHARKMMGFDKLPFTKSCIRFWTFNRWGQTKTTVPGNGISSDRVIFIGGGYEDWYDPDFMIYNDVVVFHIHTDAASEKEYPSNIIAIPQRPGHEQPNEISFYGYPADEFLPTDCHTATYYKEPAAKQEEDETTTGSAPMSPAKEWIYIIGGMGYPDSGHRKETVTQRLNLHSYRIERVHPTGDVPPPYVPLLPEFSAQAKLENNDTIEVSWVTENRKDGKKQHRYGLYLPELRWKKL</sequence>
<evidence type="ECO:0000313" key="3">
    <source>
        <dbReference type="Proteomes" id="UP001301769"/>
    </source>
</evidence>
<gene>
    <name evidence="2" type="ORF">QBC37DRAFT_372816</name>
</gene>
<dbReference type="Proteomes" id="UP001301769">
    <property type="component" value="Unassembled WGS sequence"/>
</dbReference>
<accession>A0AAN7B933</accession>
<proteinExistence type="predicted"/>
<organism evidence="2 3">
    <name type="scientific">Rhypophila decipiens</name>
    <dbReference type="NCBI Taxonomy" id="261697"/>
    <lineage>
        <taxon>Eukaryota</taxon>
        <taxon>Fungi</taxon>
        <taxon>Dikarya</taxon>
        <taxon>Ascomycota</taxon>
        <taxon>Pezizomycotina</taxon>
        <taxon>Sordariomycetes</taxon>
        <taxon>Sordariomycetidae</taxon>
        <taxon>Sordariales</taxon>
        <taxon>Naviculisporaceae</taxon>
        <taxon>Rhypophila</taxon>
    </lineage>
</organism>
<dbReference type="AlphaFoldDB" id="A0AAN7B933"/>
<reference evidence="2" key="1">
    <citation type="journal article" date="2023" name="Mol. Phylogenet. Evol.">
        <title>Genome-scale phylogeny and comparative genomics of the fungal order Sordariales.</title>
        <authorList>
            <person name="Hensen N."/>
            <person name="Bonometti L."/>
            <person name="Westerberg I."/>
            <person name="Brannstrom I.O."/>
            <person name="Guillou S."/>
            <person name="Cros-Aarteil S."/>
            <person name="Calhoun S."/>
            <person name="Haridas S."/>
            <person name="Kuo A."/>
            <person name="Mondo S."/>
            <person name="Pangilinan J."/>
            <person name="Riley R."/>
            <person name="LaButti K."/>
            <person name="Andreopoulos B."/>
            <person name="Lipzen A."/>
            <person name="Chen C."/>
            <person name="Yan M."/>
            <person name="Daum C."/>
            <person name="Ng V."/>
            <person name="Clum A."/>
            <person name="Steindorff A."/>
            <person name="Ohm R.A."/>
            <person name="Martin F."/>
            <person name="Silar P."/>
            <person name="Natvig D.O."/>
            <person name="Lalanne C."/>
            <person name="Gautier V."/>
            <person name="Ament-Velasquez S.L."/>
            <person name="Kruys A."/>
            <person name="Hutchinson M.I."/>
            <person name="Powell A.J."/>
            <person name="Barry K."/>
            <person name="Miller A.N."/>
            <person name="Grigoriev I.V."/>
            <person name="Debuchy R."/>
            <person name="Gladieux P."/>
            <person name="Hiltunen Thoren M."/>
            <person name="Johannesson H."/>
        </authorList>
    </citation>
    <scope>NUCLEOTIDE SEQUENCE</scope>
    <source>
        <strain evidence="2">PSN293</strain>
    </source>
</reference>
<dbReference type="EMBL" id="MU858091">
    <property type="protein sequence ID" value="KAK4214567.1"/>
    <property type="molecule type" value="Genomic_DNA"/>
</dbReference>
<reference evidence="2" key="2">
    <citation type="submission" date="2023-05" db="EMBL/GenBank/DDBJ databases">
        <authorList>
            <consortium name="Lawrence Berkeley National Laboratory"/>
            <person name="Steindorff A."/>
            <person name="Hensen N."/>
            <person name="Bonometti L."/>
            <person name="Westerberg I."/>
            <person name="Brannstrom I.O."/>
            <person name="Guillou S."/>
            <person name="Cros-Aarteil S."/>
            <person name="Calhoun S."/>
            <person name="Haridas S."/>
            <person name="Kuo A."/>
            <person name="Mondo S."/>
            <person name="Pangilinan J."/>
            <person name="Riley R."/>
            <person name="Labutti K."/>
            <person name="Andreopoulos B."/>
            <person name="Lipzen A."/>
            <person name="Chen C."/>
            <person name="Yanf M."/>
            <person name="Daum C."/>
            <person name="Ng V."/>
            <person name="Clum A."/>
            <person name="Ohm R."/>
            <person name="Martin F."/>
            <person name="Silar P."/>
            <person name="Natvig D."/>
            <person name="Lalanne C."/>
            <person name="Gautier V."/>
            <person name="Ament-Velasquez S.L."/>
            <person name="Kruys A."/>
            <person name="Hutchinson M.I."/>
            <person name="Powell A.J."/>
            <person name="Barry K."/>
            <person name="Miller A.N."/>
            <person name="Grigoriev I.V."/>
            <person name="Debuchy R."/>
            <person name="Gladieux P."/>
            <person name="Thoren M.H."/>
            <person name="Johannesson H."/>
        </authorList>
    </citation>
    <scope>NUCLEOTIDE SEQUENCE</scope>
    <source>
        <strain evidence="2">PSN293</strain>
    </source>
</reference>